<evidence type="ECO:0000313" key="2">
    <source>
        <dbReference type="Proteomes" id="UP001567538"/>
    </source>
</evidence>
<comment type="caution">
    <text evidence="1">The sequence shown here is derived from an EMBL/GenBank/DDBJ whole genome shotgun (WGS) entry which is preliminary data.</text>
</comment>
<protein>
    <submittedName>
        <fullName evidence="1">Uncharacterized protein</fullName>
    </submittedName>
</protein>
<accession>A0ABD1H685</accession>
<proteinExistence type="predicted"/>
<gene>
    <name evidence="1" type="ORF">AAHA92_12786</name>
</gene>
<sequence length="180" mass="20371">MDPKSEIHATEHREDALSEVRNGNISGRVEVSNGLGSLAEALLHHVANGHFWDPPASKIPELMKLGNLEKVSTHSFFTIVKRILDDRIEKRDGDVPQRVASVLKLVVQEIEQQVSKQADNMRKQSSVYKFREDRYHSKITALETLASGTSEENKVVTIQFQQMKIEKAKKKKIRSAKSNI</sequence>
<dbReference type="Proteomes" id="UP001567538">
    <property type="component" value="Unassembled WGS sequence"/>
</dbReference>
<reference evidence="1 2" key="1">
    <citation type="submission" date="2024-06" db="EMBL/GenBank/DDBJ databases">
        <title>A chromosome level genome sequence of Diviner's sage (Salvia divinorum).</title>
        <authorList>
            <person name="Ford S.A."/>
            <person name="Ro D.-K."/>
            <person name="Ness R.W."/>
            <person name="Phillips M.A."/>
        </authorList>
    </citation>
    <scope>NUCLEOTIDE SEQUENCE [LARGE SCALE GENOMIC DNA]</scope>
    <source>
        <strain evidence="1">SAF-2024a</strain>
        <tissue evidence="1">Leaf</tissue>
    </source>
</reference>
<evidence type="ECO:0000313" key="1">
    <source>
        <dbReference type="EMBL" id="KAL1551922.1"/>
    </source>
</evidence>
<keyword evidence="2" id="KW-1185">Reference proteome</keyword>
<dbReference type="EMBL" id="JBEAFC010000006">
    <property type="protein sequence ID" value="KAL1551922.1"/>
    <property type="molecule type" value="Genomic_DNA"/>
</dbReference>
<dbReference type="AlphaFoldDB" id="A0ABD1H685"/>
<organism evidence="1 2">
    <name type="scientific">Salvia divinorum</name>
    <name type="common">Maria pastora</name>
    <name type="synonym">Diviner's sage</name>
    <dbReference type="NCBI Taxonomy" id="28513"/>
    <lineage>
        <taxon>Eukaryota</taxon>
        <taxon>Viridiplantae</taxon>
        <taxon>Streptophyta</taxon>
        <taxon>Embryophyta</taxon>
        <taxon>Tracheophyta</taxon>
        <taxon>Spermatophyta</taxon>
        <taxon>Magnoliopsida</taxon>
        <taxon>eudicotyledons</taxon>
        <taxon>Gunneridae</taxon>
        <taxon>Pentapetalae</taxon>
        <taxon>asterids</taxon>
        <taxon>lamiids</taxon>
        <taxon>Lamiales</taxon>
        <taxon>Lamiaceae</taxon>
        <taxon>Nepetoideae</taxon>
        <taxon>Mentheae</taxon>
        <taxon>Salviinae</taxon>
        <taxon>Salvia</taxon>
        <taxon>Salvia subgen. Calosphace</taxon>
    </lineage>
</organism>
<name>A0ABD1H685_SALDI</name>